<name>A0A1D2JDT4_PARBR</name>
<organism evidence="1 2">
    <name type="scientific">Paracoccidioides brasiliensis</name>
    <dbReference type="NCBI Taxonomy" id="121759"/>
    <lineage>
        <taxon>Eukaryota</taxon>
        <taxon>Fungi</taxon>
        <taxon>Dikarya</taxon>
        <taxon>Ascomycota</taxon>
        <taxon>Pezizomycotina</taxon>
        <taxon>Eurotiomycetes</taxon>
        <taxon>Eurotiomycetidae</taxon>
        <taxon>Onygenales</taxon>
        <taxon>Ajellomycetaceae</taxon>
        <taxon>Paracoccidioides</taxon>
    </lineage>
</organism>
<gene>
    <name evidence="1" type="ORF">ACO22_04266</name>
</gene>
<sequence>MLNGETQNEEGERMMLFFKVASSPNELGQSVMPGFDNEVIALTPRAIMLSYGPSYYRRLPSLTPGFLHSLFYANYNKPHQRFNSIPPEQDFVPHGSGFTKKVKKMWKWFKEKMEKLALSVSHRQTPCTYG</sequence>
<dbReference type="Proteomes" id="UP000242814">
    <property type="component" value="Unassembled WGS sequence"/>
</dbReference>
<accession>A0A1D2JDT4</accession>
<dbReference type="AlphaFoldDB" id="A0A1D2JDT4"/>
<dbReference type="EMBL" id="LZYO01000165">
    <property type="protein sequence ID" value="ODH27189.1"/>
    <property type="molecule type" value="Genomic_DNA"/>
</dbReference>
<comment type="caution">
    <text evidence="1">The sequence shown here is derived from an EMBL/GenBank/DDBJ whole genome shotgun (WGS) entry which is preliminary data.</text>
</comment>
<protein>
    <submittedName>
        <fullName evidence="1">Uncharacterized protein</fullName>
    </submittedName>
</protein>
<reference evidence="1 2" key="1">
    <citation type="submission" date="2016-06" db="EMBL/GenBank/DDBJ databases">
        <authorList>
            <person name="Kjaerup R.B."/>
            <person name="Dalgaard T.S."/>
            <person name="Juul-Madsen H.R."/>
        </authorList>
    </citation>
    <scope>NUCLEOTIDE SEQUENCE [LARGE SCALE GENOMIC DNA]</scope>
    <source>
        <strain evidence="1 2">Pb300</strain>
    </source>
</reference>
<proteinExistence type="predicted"/>
<evidence type="ECO:0000313" key="2">
    <source>
        <dbReference type="Proteomes" id="UP000242814"/>
    </source>
</evidence>
<evidence type="ECO:0000313" key="1">
    <source>
        <dbReference type="EMBL" id="ODH27189.1"/>
    </source>
</evidence>